<dbReference type="Pfam" id="PF01170">
    <property type="entry name" value="UPF0020"/>
    <property type="match status" value="1"/>
</dbReference>
<dbReference type="GO" id="GO:0009307">
    <property type="term" value="P:DNA restriction-modification system"/>
    <property type="evidence" value="ECO:0007669"/>
    <property type="project" value="UniProtKB-KW"/>
</dbReference>
<reference evidence="9 10" key="1">
    <citation type="submission" date="2016-02" db="EMBL/GenBank/DDBJ databases">
        <title>Draft genome sequence of Thermodesulfatator sp. S606.</title>
        <authorList>
            <person name="Lai Q."/>
            <person name="Cao J."/>
            <person name="Dupont S."/>
            <person name="Shao Z."/>
            <person name="Jebbar M."/>
            <person name="Alain K."/>
        </authorList>
    </citation>
    <scope>NUCLEOTIDE SEQUENCE [LARGE SCALE GENOMIC DNA]</scope>
    <source>
        <strain evidence="9 10">S606</strain>
    </source>
</reference>
<dbReference type="GO" id="GO:0003677">
    <property type="term" value="F:DNA binding"/>
    <property type="evidence" value="ECO:0007669"/>
    <property type="project" value="InterPro"/>
</dbReference>
<evidence type="ECO:0000256" key="1">
    <source>
        <dbReference type="ARBA" id="ARBA00010203"/>
    </source>
</evidence>
<evidence type="ECO:0000256" key="6">
    <source>
        <dbReference type="ARBA" id="ARBA00022747"/>
    </source>
</evidence>
<keyword evidence="4" id="KW-0808">Transferase</keyword>
<dbReference type="Proteomes" id="UP000076964">
    <property type="component" value="Unassembled WGS sequence"/>
</dbReference>
<evidence type="ECO:0000259" key="8">
    <source>
        <dbReference type="Pfam" id="PF01170"/>
    </source>
</evidence>
<dbReference type="EC" id="2.1.1.113" evidence="2"/>
<dbReference type="RefSeq" id="WP_068544029.1">
    <property type="nucleotide sequence ID" value="NZ_LSFI01000094.1"/>
</dbReference>
<dbReference type="AlphaFoldDB" id="A0A177E3Y2"/>
<sequence>MDTKSLKINLKEVKMLRNINDLLALNLPSISEILFPSGFELLPSVTEIFELEFAYYESKILSKRELIKRGAYFKSIDGRETIHSKICRGTSKALFENRSKSTISYFMNGVYSTGYATHRLFPYRGKFHPQMIKALMNILGIKEGDIVLDPMCGSGTLNVEAALIGINSIGVDKNPFACFMAKVKLESLSLRLDLLDELLRDPKEILNEFLTTKQVKNELLFAEDEENKIKRLSLLAFLDAMGYARRTTKSIEQLFPQVLSRYIKQVKSLISIFKELDLKLGKGKIEFGDARDLSIIKDGSVDGVITSPPYSFAIDYAENDRPQLEYLGFDVDKLKNEMIGLSGRGRKEKLQKYFKDMNRVMSEISRVLKVGKYAVIIIGSNDIQTGGIRLENKIKEFGNSHGLNLVREIRKPIKGIRNTMHEEFVLIFRKEG</sequence>
<evidence type="ECO:0000313" key="10">
    <source>
        <dbReference type="Proteomes" id="UP000076964"/>
    </source>
</evidence>
<comment type="caution">
    <text evidence="9">The sequence shown here is derived from an EMBL/GenBank/DDBJ whole genome shotgun (WGS) entry which is preliminary data.</text>
</comment>
<gene>
    <name evidence="9" type="ORF">TH606_11015</name>
</gene>
<keyword evidence="6" id="KW-0680">Restriction system</keyword>
<evidence type="ECO:0000256" key="7">
    <source>
        <dbReference type="ARBA" id="ARBA00049120"/>
    </source>
</evidence>
<comment type="catalytic activity">
    <reaction evidence="7">
        <text>a 2'-deoxycytidine in DNA + S-adenosyl-L-methionine = an N(4)-methyl-2'-deoxycytidine in DNA + S-adenosyl-L-homocysteine + H(+)</text>
        <dbReference type="Rhea" id="RHEA:16857"/>
        <dbReference type="Rhea" id="RHEA-COMP:11369"/>
        <dbReference type="Rhea" id="RHEA-COMP:13674"/>
        <dbReference type="ChEBI" id="CHEBI:15378"/>
        <dbReference type="ChEBI" id="CHEBI:57856"/>
        <dbReference type="ChEBI" id="CHEBI:59789"/>
        <dbReference type="ChEBI" id="CHEBI:85452"/>
        <dbReference type="ChEBI" id="CHEBI:137933"/>
        <dbReference type="EC" id="2.1.1.113"/>
    </reaction>
</comment>
<proteinExistence type="inferred from homology"/>
<protein>
    <recommendedName>
        <fullName evidence="2">site-specific DNA-methyltransferase (cytosine-N(4)-specific)</fullName>
        <ecNumber evidence="2">2.1.1.113</ecNumber>
    </recommendedName>
</protein>
<comment type="similarity">
    <text evidence="1">Belongs to the N(4)/N(6)-methyltransferase family. N(4) subfamily.</text>
</comment>
<dbReference type="PANTHER" id="PTHR14911:SF13">
    <property type="entry name" value="TRNA (GUANINE(6)-N2)-METHYLTRANSFERASE THUMP3"/>
    <property type="match status" value="1"/>
</dbReference>
<keyword evidence="10" id="KW-1185">Reference proteome</keyword>
<dbReference type="EMBL" id="LSFI01000094">
    <property type="protein sequence ID" value="OAG26683.1"/>
    <property type="molecule type" value="Genomic_DNA"/>
</dbReference>
<evidence type="ECO:0000256" key="3">
    <source>
        <dbReference type="ARBA" id="ARBA00022603"/>
    </source>
</evidence>
<dbReference type="InterPro" id="IPR000241">
    <property type="entry name" value="RlmKL-like_Mtase"/>
</dbReference>
<feature type="domain" description="Ribosomal RNA large subunit methyltransferase K/L-like methyltransferase" evidence="8">
    <location>
        <begin position="119"/>
        <end position="187"/>
    </location>
</feature>
<evidence type="ECO:0000256" key="5">
    <source>
        <dbReference type="ARBA" id="ARBA00022691"/>
    </source>
</evidence>
<dbReference type="GO" id="GO:0015667">
    <property type="term" value="F:site-specific DNA-methyltransferase (cytosine-N4-specific) activity"/>
    <property type="evidence" value="ECO:0007669"/>
    <property type="project" value="UniProtKB-EC"/>
</dbReference>
<dbReference type="GO" id="GO:0030488">
    <property type="term" value="P:tRNA methylation"/>
    <property type="evidence" value="ECO:0007669"/>
    <property type="project" value="TreeGrafter"/>
</dbReference>
<dbReference type="GO" id="GO:0016423">
    <property type="term" value="F:tRNA (guanine) methyltransferase activity"/>
    <property type="evidence" value="ECO:0007669"/>
    <property type="project" value="TreeGrafter"/>
</dbReference>
<name>A0A177E3Y2_9BACT</name>
<dbReference type="OrthoDB" id="8901552at2"/>
<dbReference type="PANTHER" id="PTHR14911">
    <property type="entry name" value="THUMP DOMAIN-CONTAINING"/>
    <property type="match status" value="1"/>
</dbReference>
<dbReference type="PROSITE" id="PS00093">
    <property type="entry name" value="N4_MTASE"/>
    <property type="match status" value="1"/>
</dbReference>
<accession>A0A177E3Y2</accession>
<organism evidence="9 10">
    <name type="scientific">Thermodesulfatator autotrophicus</name>
    <dbReference type="NCBI Taxonomy" id="1795632"/>
    <lineage>
        <taxon>Bacteria</taxon>
        <taxon>Pseudomonadati</taxon>
        <taxon>Thermodesulfobacteriota</taxon>
        <taxon>Thermodesulfobacteria</taxon>
        <taxon>Thermodesulfobacteriales</taxon>
        <taxon>Thermodesulfatatoraceae</taxon>
        <taxon>Thermodesulfatator</taxon>
    </lineage>
</organism>
<evidence type="ECO:0000313" key="9">
    <source>
        <dbReference type="EMBL" id="OAG26683.1"/>
    </source>
</evidence>
<dbReference type="Gene3D" id="3.40.50.150">
    <property type="entry name" value="Vaccinia Virus protein VP39"/>
    <property type="match status" value="2"/>
</dbReference>
<evidence type="ECO:0000256" key="2">
    <source>
        <dbReference type="ARBA" id="ARBA00012185"/>
    </source>
</evidence>
<evidence type="ECO:0000256" key="4">
    <source>
        <dbReference type="ARBA" id="ARBA00022679"/>
    </source>
</evidence>
<dbReference type="InterPro" id="IPR017985">
    <property type="entry name" value="MeTrfase_CN4_CS"/>
</dbReference>
<keyword evidence="5" id="KW-0949">S-adenosyl-L-methionine</keyword>
<keyword evidence="3" id="KW-0489">Methyltransferase</keyword>
<dbReference type="InterPro" id="IPR029063">
    <property type="entry name" value="SAM-dependent_MTases_sf"/>
</dbReference>
<dbReference type="SUPFAM" id="SSF53335">
    <property type="entry name" value="S-adenosyl-L-methionine-dependent methyltransferases"/>
    <property type="match status" value="2"/>
</dbReference>